<feature type="transmembrane region" description="Helical" evidence="1">
    <location>
        <begin position="284"/>
        <end position="303"/>
    </location>
</feature>
<keyword evidence="1" id="KW-1133">Transmembrane helix</keyword>
<dbReference type="EMBL" id="PEWV01000071">
    <property type="protein sequence ID" value="PIU41090.1"/>
    <property type="molecule type" value="Genomic_DNA"/>
</dbReference>
<feature type="domain" description="Glycosyltransferase 2-like" evidence="2">
    <location>
        <begin position="10"/>
        <end position="118"/>
    </location>
</feature>
<name>A0A2J0KXE1_9BACT</name>
<sequence>MAIEYNPKISFIIPTLNSERTLEKCLKSIEVQSYPKEKIEIVIIDGGSTDKTLEIVAHFRGLSPVTYCLVPNPLKTGESGKAIGIDAATGELLAFVDSDNVLVGENWLKKMVLPLRDNTIFASEALRWEYAKEDSTIDRYCALTGINDPICLFLGNYDRLSYLTGKWTGLKVVSEIDKGDYLEVVLDETSVPTMGANGFLLRRHTLKEVNYTPYYFDNDIVFELVKKGFTKIGRPKIGIRHYFCDNTKTYMRKQCRRIRDYFYFKRKKMRTFEHKIKSFKFIKFVIYTLLVFPLLLQSARGFYKKRDRAWFFHPIACWVTFLVYSFATIQNIIDPGMLSREKWRQ</sequence>
<dbReference type="GO" id="GO:0016758">
    <property type="term" value="F:hexosyltransferase activity"/>
    <property type="evidence" value="ECO:0007669"/>
    <property type="project" value="UniProtKB-ARBA"/>
</dbReference>
<dbReference type="PANTHER" id="PTHR22916">
    <property type="entry name" value="GLYCOSYLTRANSFERASE"/>
    <property type="match status" value="1"/>
</dbReference>
<gene>
    <name evidence="3" type="ORF">COS99_07060</name>
</gene>
<dbReference type="Pfam" id="PF00535">
    <property type="entry name" value="Glycos_transf_2"/>
    <property type="match status" value="1"/>
</dbReference>
<reference evidence="3 4" key="1">
    <citation type="submission" date="2017-09" db="EMBL/GenBank/DDBJ databases">
        <title>Depth-based differentiation of microbial function through sediment-hosted aquifers and enrichment of novel symbionts in the deep terrestrial subsurface.</title>
        <authorList>
            <person name="Probst A.J."/>
            <person name="Ladd B."/>
            <person name="Jarett J.K."/>
            <person name="Geller-Mcgrath D.E."/>
            <person name="Sieber C.M."/>
            <person name="Emerson J.B."/>
            <person name="Anantharaman K."/>
            <person name="Thomas B.C."/>
            <person name="Malmstrom R."/>
            <person name="Stieglmeier M."/>
            <person name="Klingl A."/>
            <person name="Woyke T."/>
            <person name="Ryan C.M."/>
            <person name="Banfield J.F."/>
        </authorList>
    </citation>
    <scope>NUCLEOTIDE SEQUENCE [LARGE SCALE GENOMIC DNA]</scope>
    <source>
        <strain evidence="3">CG07_land_8_20_14_0_80_42_15</strain>
    </source>
</reference>
<proteinExistence type="predicted"/>
<dbReference type="SUPFAM" id="SSF53448">
    <property type="entry name" value="Nucleotide-diphospho-sugar transferases"/>
    <property type="match status" value="1"/>
</dbReference>
<evidence type="ECO:0000313" key="4">
    <source>
        <dbReference type="Proteomes" id="UP000230052"/>
    </source>
</evidence>
<evidence type="ECO:0000259" key="2">
    <source>
        <dbReference type="Pfam" id="PF00535"/>
    </source>
</evidence>
<dbReference type="AlphaFoldDB" id="A0A2J0KXE1"/>
<protein>
    <recommendedName>
        <fullName evidence="2">Glycosyltransferase 2-like domain-containing protein</fullName>
    </recommendedName>
</protein>
<feature type="transmembrane region" description="Helical" evidence="1">
    <location>
        <begin position="315"/>
        <end position="333"/>
    </location>
</feature>
<dbReference type="InterPro" id="IPR029044">
    <property type="entry name" value="Nucleotide-diphossugar_trans"/>
</dbReference>
<evidence type="ECO:0000313" key="3">
    <source>
        <dbReference type="EMBL" id="PIU41090.1"/>
    </source>
</evidence>
<organism evidence="3 4">
    <name type="scientific">Candidatus Aquitaenariimonas noxiae</name>
    <dbReference type="NCBI Taxonomy" id="1974741"/>
    <lineage>
        <taxon>Bacteria</taxon>
        <taxon>Pseudomonadati</taxon>
        <taxon>Candidatus Omnitrophota</taxon>
        <taxon>Candidatus Aquitaenariimonas</taxon>
    </lineage>
</organism>
<keyword evidence="1" id="KW-0472">Membrane</keyword>
<evidence type="ECO:0000256" key="1">
    <source>
        <dbReference type="SAM" id="Phobius"/>
    </source>
</evidence>
<dbReference type="Gene3D" id="3.90.550.10">
    <property type="entry name" value="Spore Coat Polysaccharide Biosynthesis Protein SpsA, Chain A"/>
    <property type="match status" value="1"/>
</dbReference>
<comment type="caution">
    <text evidence="3">The sequence shown here is derived from an EMBL/GenBank/DDBJ whole genome shotgun (WGS) entry which is preliminary data.</text>
</comment>
<dbReference type="InterPro" id="IPR001173">
    <property type="entry name" value="Glyco_trans_2-like"/>
</dbReference>
<dbReference type="Proteomes" id="UP000230052">
    <property type="component" value="Unassembled WGS sequence"/>
</dbReference>
<accession>A0A2J0KXE1</accession>
<dbReference type="PANTHER" id="PTHR22916:SF64">
    <property type="entry name" value="TRANSFERASE, PUTATIVE-RELATED"/>
    <property type="match status" value="1"/>
</dbReference>
<keyword evidence="1" id="KW-0812">Transmembrane</keyword>